<dbReference type="AlphaFoldDB" id="A0A0R1L0B0"/>
<dbReference type="NCBIfam" id="TIGR00099">
    <property type="entry name" value="Cof-subfamily"/>
    <property type="match status" value="1"/>
</dbReference>
<dbReference type="GO" id="GO:0000287">
    <property type="term" value="F:magnesium ion binding"/>
    <property type="evidence" value="ECO:0007669"/>
    <property type="project" value="TreeGrafter"/>
</dbReference>
<dbReference type="RefSeq" id="WP_057823906.1">
    <property type="nucleotide sequence ID" value="NZ_AZEA01000003.1"/>
</dbReference>
<proteinExistence type="predicted"/>
<keyword evidence="2" id="KW-1185">Reference proteome</keyword>
<dbReference type="SFLD" id="SFLDG01140">
    <property type="entry name" value="C2.B:_Phosphomannomutase_and_P"/>
    <property type="match status" value="1"/>
</dbReference>
<dbReference type="PATRIC" id="fig|1423808.3.peg.1751"/>
<protein>
    <submittedName>
        <fullName evidence="1">Cof family hydrolase</fullName>
    </submittedName>
</protein>
<dbReference type="PANTHER" id="PTHR10000:SF25">
    <property type="entry name" value="PHOSPHATASE YKRA-RELATED"/>
    <property type="match status" value="1"/>
</dbReference>
<dbReference type="EMBL" id="AZEA01000003">
    <property type="protein sequence ID" value="KRK89243.1"/>
    <property type="molecule type" value="Genomic_DNA"/>
</dbReference>
<dbReference type="OrthoDB" id="9810101at2"/>
<dbReference type="InterPro" id="IPR006379">
    <property type="entry name" value="HAD-SF_hydro_IIB"/>
</dbReference>
<evidence type="ECO:0000313" key="1">
    <source>
        <dbReference type="EMBL" id="KRK89243.1"/>
    </source>
</evidence>
<dbReference type="InterPro" id="IPR000150">
    <property type="entry name" value="Cof"/>
</dbReference>
<reference evidence="1 2" key="1">
    <citation type="journal article" date="2015" name="Genome Announc.">
        <title>Expanding the biotechnology potential of lactobacilli through comparative genomics of 213 strains and associated genera.</title>
        <authorList>
            <person name="Sun Z."/>
            <person name="Harris H.M."/>
            <person name="McCann A."/>
            <person name="Guo C."/>
            <person name="Argimon S."/>
            <person name="Zhang W."/>
            <person name="Yang X."/>
            <person name="Jeffery I.B."/>
            <person name="Cooney J.C."/>
            <person name="Kagawa T.F."/>
            <person name="Liu W."/>
            <person name="Song Y."/>
            <person name="Salvetti E."/>
            <person name="Wrobel A."/>
            <person name="Rasinkangas P."/>
            <person name="Parkhill J."/>
            <person name="Rea M.C."/>
            <person name="O'Sullivan O."/>
            <person name="Ritari J."/>
            <person name="Douillard F.P."/>
            <person name="Paul Ross R."/>
            <person name="Yang R."/>
            <person name="Briner A.E."/>
            <person name="Felis G.E."/>
            <person name="de Vos W.M."/>
            <person name="Barrangou R."/>
            <person name="Klaenhammer T.R."/>
            <person name="Caufield P.W."/>
            <person name="Cui Y."/>
            <person name="Zhang H."/>
            <person name="O'Toole P.W."/>
        </authorList>
    </citation>
    <scope>NUCLEOTIDE SEQUENCE [LARGE SCALE GENOMIC DNA]</scope>
    <source>
        <strain evidence="1 2">DSM 19904</strain>
    </source>
</reference>
<evidence type="ECO:0000313" key="2">
    <source>
        <dbReference type="Proteomes" id="UP000051581"/>
    </source>
</evidence>
<name>A0A0R1L0B0_9LACO</name>
<dbReference type="Gene3D" id="3.30.1240.10">
    <property type="match status" value="1"/>
</dbReference>
<organism evidence="1 2">
    <name type="scientific">Lentilactobacillus sunkii DSM 19904</name>
    <dbReference type="NCBI Taxonomy" id="1423808"/>
    <lineage>
        <taxon>Bacteria</taxon>
        <taxon>Bacillati</taxon>
        <taxon>Bacillota</taxon>
        <taxon>Bacilli</taxon>
        <taxon>Lactobacillales</taxon>
        <taxon>Lactobacillaceae</taxon>
        <taxon>Lentilactobacillus</taxon>
    </lineage>
</organism>
<dbReference type="PANTHER" id="PTHR10000">
    <property type="entry name" value="PHOSPHOSERINE PHOSPHATASE"/>
    <property type="match status" value="1"/>
</dbReference>
<dbReference type="InterPro" id="IPR036412">
    <property type="entry name" value="HAD-like_sf"/>
</dbReference>
<dbReference type="PROSITE" id="PS01229">
    <property type="entry name" value="COF_2"/>
    <property type="match status" value="1"/>
</dbReference>
<dbReference type="NCBIfam" id="TIGR01484">
    <property type="entry name" value="HAD-SF-IIB"/>
    <property type="match status" value="1"/>
</dbReference>
<keyword evidence="1" id="KW-0378">Hydrolase</keyword>
<sequence>MYKGIAFFDLDHTLYNEQTRVDPEVADAMHQLKANNVLPVISTGRNLFEIPNTMKQTGIDTVVSANGSYVIFEGKPVYKALIDKQIVEDFVEFAKSNHEATTVMNSTGAKINFINDIVRGNYKFINSRMPNLGVEDFIKKQEVVMMLINTKGPDDHYINHFKDSLTFFRNTPFSMDIVHIGSSKKKGIQELIANAKLDGIPTYAFGDGNNDIPMLDFVDHPVVMENGLPHVKEYAEYITTKNTDHGIVNGLKHFNLL</sequence>
<dbReference type="Pfam" id="PF08282">
    <property type="entry name" value="Hydrolase_3"/>
    <property type="match status" value="1"/>
</dbReference>
<dbReference type="GO" id="GO:0016791">
    <property type="term" value="F:phosphatase activity"/>
    <property type="evidence" value="ECO:0007669"/>
    <property type="project" value="UniProtKB-ARBA"/>
</dbReference>
<dbReference type="InterPro" id="IPR023214">
    <property type="entry name" value="HAD_sf"/>
</dbReference>
<dbReference type="GO" id="GO:0005829">
    <property type="term" value="C:cytosol"/>
    <property type="evidence" value="ECO:0007669"/>
    <property type="project" value="TreeGrafter"/>
</dbReference>
<comment type="caution">
    <text evidence="1">The sequence shown here is derived from an EMBL/GenBank/DDBJ whole genome shotgun (WGS) entry which is preliminary data.</text>
</comment>
<accession>A0A0R1L0B0</accession>
<dbReference type="SFLD" id="SFLDS00003">
    <property type="entry name" value="Haloacid_Dehalogenase"/>
    <property type="match status" value="1"/>
</dbReference>
<gene>
    <name evidence="1" type="ORF">FD17_GL001730</name>
</gene>
<dbReference type="Gene3D" id="3.40.50.1000">
    <property type="entry name" value="HAD superfamily/HAD-like"/>
    <property type="match status" value="1"/>
</dbReference>
<dbReference type="SUPFAM" id="SSF56784">
    <property type="entry name" value="HAD-like"/>
    <property type="match status" value="1"/>
</dbReference>
<dbReference type="Proteomes" id="UP000051581">
    <property type="component" value="Unassembled WGS sequence"/>
</dbReference>